<dbReference type="EMBL" id="JANSUY010000033">
    <property type="protein sequence ID" value="MCR9017524.1"/>
    <property type="molecule type" value="Genomic_DNA"/>
</dbReference>
<proteinExistence type="predicted"/>
<name>A0A9X2T0E0_9BACT</name>
<comment type="caution">
    <text evidence="2">The sequence shown here is derived from an EMBL/GenBank/DDBJ whole genome shotgun (WGS) entry which is preliminary data.</text>
</comment>
<feature type="transmembrane region" description="Helical" evidence="1">
    <location>
        <begin position="109"/>
        <end position="127"/>
    </location>
</feature>
<sequence length="137" mass="15344">MKRIIKNIIIQLTGKPRILFLVDSVGALLTTLSLFVVLRTFHESIGMPVSVLTYLSILSACFCLYSAACFLFLKRHWVPFIRVIGIANLLYCVLTLTLVQVYYAQLTALGVAYFLGEIMIVGILVFIELEVAKAIKK</sequence>
<keyword evidence="1" id="KW-0472">Membrane</keyword>
<dbReference type="RefSeq" id="WP_258425357.1">
    <property type="nucleotide sequence ID" value="NZ_JANSUY010000033.1"/>
</dbReference>
<organism evidence="2 3">
    <name type="scientific">Aquiflexum gelatinilyticum</name>
    <dbReference type="NCBI Taxonomy" id="2961943"/>
    <lineage>
        <taxon>Bacteria</taxon>
        <taxon>Pseudomonadati</taxon>
        <taxon>Bacteroidota</taxon>
        <taxon>Cytophagia</taxon>
        <taxon>Cytophagales</taxon>
        <taxon>Cyclobacteriaceae</taxon>
        <taxon>Aquiflexum</taxon>
    </lineage>
</organism>
<feature type="transmembrane region" description="Helical" evidence="1">
    <location>
        <begin position="20"/>
        <end position="39"/>
    </location>
</feature>
<reference evidence="2" key="1">
    <citation type="submission" date="2022-08" db="EMBL/GenBank/DDBJ databases">
        <authorList>
            <person name="Zhang D."/>
        </authorList>
    </citation>
    <scope>NUCLEOTIDE SEQUENCE</scope>
    <source>
        <strain evidence="2">XJ19-11</strain>
    </source>
</reference>
<evidence type="ECO:0000313" key="2">
    <source>
        <dbReference type="EMBL" id="MCR9017524.1"/>
    </source>
</evidence>
<accession>A0A9X2T0E0</accession>
<keyword evidence="1" id="KW-0812">Transmembrane</keyword>
<keyword evidence="1" id="KW-1133">Transmembrane helix</keyword>
<feature type="transmembrane region" description="Helical" evidence="1">
    <location>
        <begin position="51"/>
        <end position="73"/>
    </location>
</feature>
<dbReference type="Proteomes" id="UP001142175">
    <property type="component" value="Unassembled WGS sequence"/>
</dbReference>
<feature type="transmembrane region" description="Helical" evidence="1">
    <location>
        <begin position="80"/>
        <end position="103"/>
    </location>
</feature>
<keyword evidence="3" id="KW-1185">Reference proteome</keyword>
<dbReference type="AlphaFoldDB" id="A0A9X2T0E0"/>
<evidence type="ECO:0000256" key="1">
    <source>
        <dbReference type="SAM" id="Phobius"/>
    </source>
</evidence>
<evidence type="ECO:0000313" key="3">
    <source>
        <dbReference type="Proteomes" id="UP001142175"/>
    </source>
</evidence>
<gene>
    <name evidence="2" type="ORF">NU887_20995</name>
</gene>
<protein>
    <submittedName>
        <fullName evidence="2">Uncharacterized protein</fullName>
    </submittedName>
</protein>